<evidence type="ECO:0000256" key="1">
    <source>
        <dbReference type="ARBA" id="ARBA00022741"/>
    </source>
</evidence>
<evidence type="ECO:0000259" key="4">
    <source>
        <dbReference type="PROSITE" id="PS50893"/>
    </source>
</evidence>
<dbReference type="SMART" id="SM00382">
    <property type="entry name" value="AAA"/>
    <property type="match status" value="1"/>
</dbReference>
<dbReference type="PANTHER" id="PTHR43394">
    <property type="entry name" value="ATP-DEPENDENT PERMEASE MDL1, MITOCHONDRIAL"/>
    <property type="match status" value="1"/>
</dbReference>
<dbReference type="OrthoDB" id="6500128at2759"/>
<keyword evidence="3" id="KW-1133">Transmembrane helix</keyword>
<dbReference type="GO" id="GO:0005524">
    <property type="term" value="F:ATP binding"/>
    <property type="evidence" value="ECO:0007669"/>
    <property type="project" value="UniProtKB-KW"/>
</dbReference>
<proteinExistence type="predicted"/>
<dbReference type="SUPFAM" id="SSF52540">
    <property type="entry name" value="P-loop containing nucleoside triphosphate hydrolases"/>
    <property type="match status" value="1"/>
</dbReference>
<keyword evidence="6" id="KW-1185">Reference proteome</keyword>
<dbReference type="PROSITE" id="PS50893">
    <property type="entry name" value="ABC_TRANSPORTER_2"/>
    <property type="match status" value="1"/>
</dbReference>
<feature type="domain" description="ABC transporter" evidence="4">
    <location>
        <begin position="441"/>
        <end position="722"/>
    </location>
</feature>
<sequence>MAEEAPTPPPVPGRPGWFTFVKKAAFSVATPFSIHSNEESRNKRVPQNNLKYLQYGIFTVVYEASRYHDVTLRQGIQTVMDLYDMGSFATRLFAEVFFLAPIPLVLYIFSSLWKGVASALGLYACSVLLNLIETRTANRSGDERDMELIVLAWVLSALISTMVARLFDDTKAILRSQLKAHFFPKLAQASLNLDLATYLDPEVSALFPTDFLFEDEAPGWGVIESICRTMGGLVSLALHAAVLISAFSRQGDYESVSLLALCAAHPILISIFPKDAVGGRPYIYYTENPLYNRLDRLYRIAFGYGYRQDLITDDAQSYILEEFTRATRALGVDKRNDPSPIRLAIPRAWFWNFLEDIALELPFASFALALSMSSLTSMILLLQALHSFRNLTPLSACCASMRDAFAYSKRLYAATETKSPMPHGVLNYPHEPSSSLEGIRISFRNVSFNYPGHFRSYGQGREVLSDLSFDILPGQIVLIVGVNGCGKSTTLKLLSRLFDPTRGQIMIDDNPLQEYDIGAVRASTCVLTQGHEIYPLTVRENLQLGLRGQVSRDALEKAARSGGSYDFIQRFTDQFDSVMGQFEGCHKSPVFSPAIGGCGDGLPASLKQEYAKRTTDLPILSGGEKQRLAASRTFLRLQNSDTRLVIVDEPSSALDAIAEMNLFTRLRELRKGKTMIFVTHRFGHLAKYADLILCMKEGTVIEKGTHRELIRTGGEYAQLYTSQAEGFDDSQ</sequence>
<evidence type="ECO:0000313" key="5">
    <source>
        <dbReference type="EMBL" id="KDQ61277.1"/>
    </source>
</evidence>
<gene>
    <name evidence="5" type="ORF">JAAARDRAFT_191368</name>
</gene>
<keyword evidence="3" id="KW-0472">Membrane</keyword>
<keyword evidence="2" id="KW-0067">ATP-binding</keyword>
<protein>
    <recommendedName>
        <fullName evidence="4">ABC transporter domain-containing protein</fullName>
    </recommendedName>
</protein>
<evidence type="ECO:0000256" key="3">
    <source>
        <dbReference type="SAM" id="Phobius"/>
    </source>
</evidence>
<dbReference type="Pfam" id="PF00005">
    <property type="entry name" value="ABC_tran"/>
    <property type="match status" value="1"/>
</dbReference>
<evidence type="ECO:0000313" key="6">
    <source>
        <dbReference type="Proteomes" id="UP000027265"/>
    </source>
</evidence>
<dbReference type="InterPro" id="IPR003593">
    <property type="entry name" value="AAA+_ATPase"/>
</dbReference>
<name>A0A067QCP4_9AGAM</name>
<dbReference type="STRING" id="933084.A0A067QCP4"/>
<evidence type="ECO:0000256" key="2">
    <source>
        <dbReference type="ARBA" id="ARBA00022840"/>
    </source>
</evidence>
<dbReference type="InParanoid" id="A0A067QCP4"/>
<dbReference type="Gene3D" id="3.40.50.300">
    <property type="entry name" value="P-loop containing nucleotide triphosphate hydrolases"/>
    <property type="match status" value="1"/>
</dbReference>
<dbReference type="GO" id="GO:0016887">
    <property type="term" value="F:ATP hydrolysis activity"/>
    <property type="evidence" value="ECO:0007669"/>
    <property type="project" value="InterPro"/>
</dbReference>
<feature type="transmembrane region" description="Helical" evidence="3">
    <location>
        <begin position="92"/>
        <end position="109"/>
    </location>
</feature>
<feature type="transmembrane region" description="Helical" evidence="3">
    <location>
        <begin position="115"/>
        <end position="132"/>
    </location>
</feature>
<organism evidence="5 6">
    <name type="scientific">Jaapia argillacea MUCL 33604</name>
    <dbReference type="NCBI Taxonomy" id="933084"/>
    <lineage>
        <taxon>Eukaryota</taxon>
        <taxon>Fungi</taxon>
        <taxon>Dikarya</taxon>
        <taxon>Basidiomycota</taxon>
        <taxon>Agaricomycotina</taxon>
        <taxon>Agaricomycetes</taxon>
        <taxon>Agaricomycetidae</taxon>
        <taxon>Jaapiales</taxon>
        <taxon>Jaapiaceae</taxon>
        <taxon>Jaapia</taxon>
    </lineage>
</organism>
<keyword evidence="3" id="KW-0812">Transmembrane</keyword>
<dbReference type="PANTHER" id="PTHR43394:SF1">
    <property type="entry name" value="ATP-BINDING CASSETTE SUB-FAMILY B MEMBER 10, MITOCHONDRIAL"/>
    <property type="match status" value="1"/>
</dbReference>
<feature type="transmembrane region" description="Helical" evidence="3">
    <location>
        <begin position="148"/>
        <end position="167"/>
    </location>
</feature>
<reference evidence="6" key="1">
    <citation type="journal article" date="2014" name="Proc. Natl. Acad. Sci. U.S.A.">
        <title>Extensive sampling of basidiomycete genomes demonstrates inadequacy of the white-rot/brown-rot paradigm for wood decay fungi.</title>
        <authorList>
            <person name="Riley R."/>
            <person name="Salamov A.A."/>
            <person name="Brown D.W."/>
            <person name="Nagy L.G."/>
            <person name="Floudas D."/>
            <person name="Held B.W."/>
            <person name="Levasseur A."/>
            <person name="Lombard V."/>
            <person name="Morin E."/>
            <person name="Otillar R."/>
            <person name="Lindquist E.A."/>
            <person name="Sun H."/>
            <person name="LaButti K.M."/>
            <person name="Schmutz J."/>
            <person name="Jabbour D."/>
            <person name="Luo H."/>
            <person name="Baker S.E."/>
            <person name="Pisabarro A.G."/>
            <person name="Walton J.D."/>
            <person name="Blanchette R.A."/>
            <person name="Henrissat B."/>
            <person name="Martin F."/>
            <person name="Cullen D."/>
            <person name="Hibbett D.S."/>
            <person name="Grigoriev I.V."/>
        </authorList>
    </citation>
    <scope>NUCLEOTIDE SEQUENCE [LARGE SCALE GENOMIC DNA]</scope>
    <source>
        <strain evidence="6">MUCL 33604</strain>
    </source>
</reference>
<dbReference type="InterPro" id="IPR027417">
    <property type="entry name" value="P-loop_NTPase"/>
</dbReference>
<accession>A0A067QCP4</accession>
<dbReference type="InterPro" id="IPR003439">
    <property type="entry name" value="ABC_transporter-like_ATP-bd"/>
</dbReference>
<dbReference type="HOGENOM" id="CLU_000604_63_1_1"/>
<keyword evidence="1" id="KW-0547">Nucleotide-binding</keyword>
<dbReference type="AlphaFoldDB" id="A0A067QCP4"/>
<dbReference type="GO" id="GO:0015421">
    <property type="term" value="F:ABC-type oligopeptide transporter activity"/>
    <property type="evidence" value="ECO:0007669"/>
    <property type="project" value="TreeGrafter"/>
</dbReference>
<dbReference type="EMBL" id="KL197713">
    <property type="protein sequence ID" value="KDQ61277.1"/>
    <property type="molecule type" value="Genomic_DNA"/>
</dbReference>
<dbReference type="Proteomes" id="UP000027265">
    <property type="component" value="Unassembled WGS sequence"/>
</dbReference>
<dbReference type="InterPro" id="IPR039421">
    <property type="entry name" value="Type_1_exporter"/>
</dbReference>